<keyword evidence="3" id="KW-1185">Reference proteome</keyword>
<protein>
    <submittedName>
        <fullName evidence="2">Uncharacterized protein</fullName>
    </submittedName>
</protein>
<sequence>MCLSASTPSERGGERYSIEERVLSFLQENDQQAYNVQEVTEAVMDIGWSESNVEHPSKTTNTSGGCWTWRR</sequence>
<evidence type="ECO:0000313" key="3">
    <source>
        <dbReference type="Proteomes" id="UP001596407"/>
    </source>
</evidence>
<dbReference type="RefSeq" id="WP_382210025.1">
    <property type="nucleotide sequence ID" value="NZ_JBHSZH010000005.1"/>
</dbReference>
<gene>
    <name evidence="2" type="ORF">ACFQJ6_15835</name>
</gene>
<name>A0ABD5WLD8_9EURY</name>
<comment type="caution">
    <text evidence="2">The sequence shown here is derived from an EMBL/GenBank/DDBJ whole genome shotgun (WGS) entry which is preliminary data.</text>
</comment>
<organism evidence="2 3">
    <name type="scientific">Halorussus caseinilyticus</name>
    <dbReference type="NCBI Taxonomy" id="3034025"/>
    <lineage>
        <taxon>Archaea</taxon>
        <taxon>Methanobacteriati</taxon>
        <taxon>Methanobacteriota</taxon>
        <taxon>Stenosarchaea group</taxon>
        <taxon>Halobacteria</taxon>
        <taxon>Halobacteriales</taxon>
        <taxon>Haladaptataceae</taxon>
        <taxon>Halorussus</taxon>
    </lineage>
</organism>
<accession>A0ABD5WLD8</accession>
<feature type="region of interest" description="Disordered" evidence="1">
    <location>
        <begin position="52"/>
        <end position="71"/>
    </location>
</feature>
<evidence type="ECO:0000256" key="1">
    <source>
        <dbReference type="SAM" id="MobiDB-lite"/>
    </source>
</evidence>
<reference evidence="2 3" key="1">
    <citation type="journal article" date="2019" name="Int. J. Syst. Evol. Microbiol.">
        <title>The Global Catalogue of Microorganisms (GCM) 10K type strain sequencing project: providing services to taxonomists for standard genome sequencing and annotation.</title>
        <authorList>
            <consortium name="The Broad Institute Genomics Platform"/>
            <consortium name="The Broad Institute Genome Sequencing Center for Infectious Disease"/>
            <person name="Wu L."/>
            <person name="Ma J."/>
        </authorList>
    </citation>
    <scope>NUCLEOTIDE SEQUENCE [LARGE SCALE GENOMIC DNA]</scope>
    <source>
        <strain evidence="2 3">DT72</strain>
    </source>
</reference>
<proteinExistence type="predicted"/>
<evidence type="ECO:0000313" key="2">
    <source>
        <dbReference type="EMBL" id="MFC7081357.1"/>
    </source>
</evidence>
<dbReference type="EMBL" id="JBHSZH010000005">
    <property type="protein sequence ID" value="MFC7081357.1"/>
    <property type="molecule type" value="Genomic_DNA"/>
</dbReference>
<dbReference type="Proteomes" id="UP001596407">
    <property type="component" value="Unassembled WGS sequence"/>
</dbReference>
<dbReference type="AlphaFoldDB" id="A0ABD5WLD8"/>